<dbReference type="PROSITE" id="PS50817">
    <property type="entry name" value="INTEIN_N_TER"/>
    <property type="match status" value="1"/>
</dbReference>
<keyword evidence="5" id="KW-0540">Nuclease</keyword>
<dbReference type="InterPro" id="IPR027417">
    <property type="entry name" value="P-loop_NTPase"/>
</dbReference>
<dbReference type="Gene3D" id="3.40.50.300">
    <property type="entry name" value="P-loop containing nucleotide triphosphate hydrolases"/>
    <property type="match status" value="1"/>
</dbReference>
<dbReference type="SUPFAM" id="SSF51294">
    <property type="entry name" value="Hedgehog/intein (Hint) domain"/>
    <property type="match status" value="1"/>
</dbReference>
<dbReference type="InterPro" id="IPR030934">
    <property type="entry name" value="Intein_C"/>
</dbReference>
<dbReference type="SMART" id="SM00306">
    <property type="entry name" value="HintN"/>
    <property type="match status" value="1"/>
</dbReference>
<dbReference type="InterPro" id="IPR003586">
    <property type="entry name" value="Hint_dom_C"/>
</dbReference>
<dbReference type="InterPro" id="IPR036844">
    <property type="entry name" value="Hint_dom_sf"/>
</dbReference>
<dbReference type="PROSITE" id="PS50818">
    <property type="entry name" value="INTEIN_C_TER"/>
    <property type="match status" value="1"/>
</dbReference>
<evidence type="ECO:0000256" key="2">
    <source>
        <dbReference type="ARBA" id="ARBA00023000"/>
    </source>
</evidence>
<name>A0A8S5SG14_9CAUD</name>
<evidence type="ECO:0000256" key="1">
    <source>
        <dbReference type="ARBA" id="ARBA00022813"/>
    </source>
</evidence>
<dbReference type="InterPro" id="IPR003587">
    <property type="entry name" value="Hint_dom_N"/>
</dbReference>
<dbReference type="NCBIfam" id="TIGR01443">
    <property type="entry name" value="intein_Cterm"/>
    <property type="match status" value="1"/>
</dbReference>
<protein>
    <submittedName>
        <fullName evidence="5">Intein/homing endonuclease</fullName>
    </submittedName>
</protein>
<feature type="domain" description="Hint" evidence="3">
    <location>
        <begin position="364"/>
        <end position="409"/>
    </location>
</feature>
<evidence type="ECO:0000259" key="4">
    <source>
        <dbReference type="SMART" id="SM00306"/>
    </source>
</evidence>
<dbReference type="NCBIfam" id="TIGR01445">
    <property type="entry name" value="intein_Nterm"/>
    <property type="match status" value="1"/>
</dbReference>
<dbReference type="GO" id="GO:0016539">
    <property type="term" value="P:intein-mediated protein splicing"/>
    <property type="evidence" value="ECO:0007669"/>
    <property type="project" value="InterPro"/>
</dbReference>
<accession>A0A8S5SG14</accession>
<evidence type="ECO:0000259" key="3">
    <source>
        <dbReference type="SMART" id="SM00305"/>
    </source>
</evidence>
<dbReference type="Gene3D" id="2.170.16.10">
    <property type="entry name" value="Hedgehog/Intein (Hint) domain"/>
    <property type="match status" value="1"/>
</dbReference>
<dbReference type="InterPro" id="IPR006142">
    <property type="entry name" value="INTEIN"/>
</dbReference>
<feature type="domain" description="Hint" evidence="4">
    <location>
        <begin position="48"/>
        <end position="146"/>
    </location>
</feature>
<keyword evidence="5" id="KW-0378">Hydrolase</keyword>
<keyword evidence="1" id="KW-0068">Autocatalytic cleavage</keyword>
<dbReference type="SMART" id="SM00305">
    <property type="entry name" value="HintC"/>
    <property type="match status" value="1"/>
</dbReference>
<dbReference type="Pfam" id="PF14890">
    <property type="entry name" value="Intein_splicing"/>
    <property type="match status" value="1"/>
</dbReference>
<dbReference type="CDD" id="cd00081">
    <property type="entry name" value="Hint"/>
    <property type="match status" value="2"/>
</dbReference>
<proteinExistence type="predicted"/>
<keyword evidence="5" id="KW-0255">Endonuclease</keyword>
<dbReference type="InterPro" id="IPR006141">
    <property type="entry name" value="Intein_N"/>
</dbReference>
<dbReference type="Pfam" id="PF03237">
    <property type="entry name" value="Terminase_6N"/>
    <property type="match status" value="1"/>
</dbReference>
<reference evidence="5" key="1">
    <citation type="journal article" date="2021" name="Proc. Natl. Acad. Sci. U.S.A.">
        <title>A Catalog of Tens of Thousands of Viruses from Human Metagenomes Reveals Hidden Associations with Chronic Diseases.</title>
        <authorList>
            <person name="Tisza M.J."/>
            <person name="Buck C.B."/>
        </authorList>
    </citation>
    <scope>NUCLEOTIDE SEQUENCE</scope>
    <source>
        <strain evidence="5">CtyhJ29</strain>
    </source>
</reference>
<dbReference type="GO" id="GO:0004519">
    <property type="term" value="F:endonuclease activity"/>
    <property type="evidence" value="ECO:0007669"/>
    <property type="project" value="UniProtKB-KW"/>
</dbReference>
<evidence type="ECO:0000313" key="5">
    <source>
        <dbReference type="EMBL" id="DAF49779.1"/>
    </source>
</evidence>
<dbReference type="PRINTS" id="PR00379">
    <property type="entry name" value="INTEIN"/>
</dbReference>
<keyword evidence="2" id="KW-0651">Protein splicing</keyword>
<dbReference type="EMBL" id="BK032588">
    <property type="protein sequence ID" value="DAF49779.1"/>
    <property type="molecule type" value="Genomic_DNA"/>
</dbReference>
<organism evidence="5">
    <name type="scientific">Myoviridae sp. ctyhJ29</name>
    <dbReference type="NCBI Taxonomy" id="2827719"/>
    <lineage>
        <taxon>Viruses</taxon>
        <taxon>Duplodnaviria</taxon>
        <taxon>Heunggongvirae</taxon>
        <taxon>Uroviricota</taxon>
        <taxon>Caudoviricetes</taxon>
    </lineage>
</organism>
<sequence>MSDPVLWARAFLISNDAATKKKGPWKARDYQEEMLRDNSLRKVYRCGRRCLTGASEISLANGDTVPVESLEDREFKIIALDLEQDKFVEATARCWYNGKKKVVSVGTKGSSLIVTGNHPFLVKKSKEKVWREASKLCIGDKIAVANNLPFFGKEKIPDDDIVMLACFTAPWSKYNPTIEKILEETLTKADLVYEVRESHLMDIEETDSIYSSPIINSLTAEYIASPISEQWEYRYNKREKHTHVSIEERSPVQYSIDDYMPPAILRAPKESIVKYLRILLGLNARVHSSSISFSLSPDIDNGVRKLLKKFNIQVWHRYLYEPNFIRDPDSIVNFCRLIGLEGRDEELRQLELRALSNLVNKPLPKDYHWEEITFLSKEGTELTYDIEVDEHHNFVANNFITHNTGKSETMVVEALYNAYTHNDYRVLFIAPYENQINLAFMRMREFIHDSPLLKMEVTRMINSPYMITFGNKNSAIIGFTTGASSNTGAASVRGQRGDLILFDELDKQKYFLW</sequence>